<organism evidence="5 6">
    <name type="scientific">Mycobacterium asiaticum</name>
    <dbReference type="NCBI Taxonomy" id="1790"/>
    <lineage>
        <taxon>Bacteria</taxon>
        <taxon>Bacillati</taxon>
        <taxon>Actinomycetota</taxon>
        <taxon>Actinomycetes</taxon>
        <taxon>Mycobacteriales</taxon>
        <taxon>Mycobacteriaceae</taxon>
        <taxon>Mycobacterium</taxon>
    </lineage>
</organism>
<accession>A0A1A3KP39</accession>
<comment type="caution">
    <text evidence="5">The sequence shown here is derived from an EMBL/GenBank/DDBJ whole genome shotgun (WGS) entry which is preliminary data.</text>
</comment>
<evidence type="ECO:0008006" key="7">
    <source>
        <dbReference type="Google" id="ProtNLM"/>
    </source>
</evidence>
<feature type="domain" description="PPE family C-terminal" evidence="4">
    <location>
        <begin position="316"/>
        <end position="389"/>
    </location>
</feature>
<dbReference type="SUPFAM" id="SSF140459">
    <property type="entry name" value="PE/PPE dimer-like"/>
    <property type="match status" value="1"/>
</dbReference>
<evidence type="ECO:0000259" key="4">
    <source>
        <dbReference type="Pfam" id="PF12484"/>
    </source>
</evidence>
<dbReference type="InterPro" id="IPR018649">
    <property type="entry name" value="SHOCT"/>
</dbReference>
<feature type="domain" description="PPE" evidence="2">
    <location>
        <begin position="2"/>
        <end position="165"/>
    </location>
</feature>
<sequence length="466" mass="46235">MDFGSYPPEVNSARMFAGAGSGPLLAAAQAWAALAAGLQSAASSYQAVVSALTAGPWLGPSSASMSAAAASYVVWLRATAAQAEETSTHAKAAAAAYQTAFSATVPPPMVAANRSQLMTLIATNVFGINTQAIAATEAQYAEMWAQDAAAMYGYAASSASATALTPFSQPPLTTDPGGLAAQEAAAGEAGIGSVAQSTVQQAFSAVPNALQSAAPAAALPTDELELLSLLADLATLTFGVTAGIAALGVGIPSNVVGLTAFPVAIYGTLVGLHTDEILSGWNGEEPFPGTGSVPVKPFPAPLLNLPEGTVPPPRLSAGLGEANTVGALSVPPTWTVATPAVRPVSYTLPALSETAAKAAAAPAAEVSSGTLSQMALAGLAGRAMGGVVGTGGGKAVKKAGAPARARAAAAAGGNAETGKDAEAPDDKPRAVVTGVAAELREFAKLRDEGILTDEEYTEQKNRLLGR</sequence>
<dbReference type="FunFam" id="1.20.1260.20:FF:000001">
    <property type="entry name" value="PPE family protein PPE41"/>
    <property type="match status" value="1"/>
</dbReference>
<proteinExistence type="inferred from homology"/>
<dbReference type="GO" id="GO:0052572">
    <property type="term" value="P:response to host immune response"/>
    <property type="evidence" value="ECO:0007669"/>
    <property type="project" value="TreeGrafter"/>
</dbReference>
<evidence type="ECO:0000256" key="1">
    <source>
        <dbReference type="ARBA" id="ARBA00010652"/>
    </source>
</evidence>
<dbReference type="InterPro" id="IPR038332">
    <property type="entry name" value="PPE_sf"/>
</dbReference>
<dbReference type="Gene3D" id="1.20.1260.20">
    <property type="entry name" value="PPE superfamily"/>
    <property type="match status" value="1"/>
</dbReference>
<feature type="domain" description="SHOCT" evidence="3">
    <location>
        <begin position="437"/>
        <end position="464"/>
    </location>
</feature>
<dbReference type="EMBL" id="LZLM01000061">
    <property type="protein sequence ID" value="OBJ86204.1"/>
    <property type="molecule type" value="Genomic_DNA"/>
</dbReference>
<evidence type="ECO:0000259" key="3">
    <source>
        <dbReference type="Pfam" id="PF09851"/>
    </source>
</evidence>
<dbReference type="PANTHER" id="PTHR46766">
    <property type="entry name" value="GLUTAMINE-RICH PROTEIN 2"/>
    <property type="match status" value="1"/>
</dbReference>
<comment type="similarity">
    <text evidence="1">Belongs to the mycobacterial PPE family.</text>
</comment>
<gene>
    <name evidence="5" type="ORF">A5640_00880</name>
</gene>
<dbReference type="Pfam" id="PF12484">
    <property type="entry name" value="PPE-SVP"/>
    <property type="match status" value="1"/>
</dbReference>
<evidence type="ECO:0000313" key="5">
    <source>
        <dbReference type="EMBL" id="OBJ86204.1"/>
    </source>
</evidence>
<dbReference type="Pfam" id="PF09851">
    <property type="entry name" value="SHOCT"/>
    <property type="match status" value="1"/>
</dbReference>
<dbReference type="Pfam" id="PF00823">
    <property type="entry name" value="PPE"/>
    <property type="match status" value="1"/>
</dbReference>
<evidence type="ECO:0000259" key="2">
    <source>
        <dbReference type="Pfam" id="PF00823"/>
    </source>
</evidence>
<evidence type="ECO:0000313" key="6">
    <source>
        <dbReference type="Proteomes" id="UP000093925"/>
    </source>
</evidence>
<dbReference type="Proteomes" id="UP000093925">
    <property type="component" value="Unassembled WGS sequence"/>
</dbReference>
<dbReference type="InterPro" id="IPR022171">
    <property type="entry name" value="PPE_C"/>
</dbReference>
<dbReference type="AlphaFoldDB" id="A0A1A3KP39"/>
<name>A0A1A3KP39_MYCAS</name>
<dbReference type="PANTHER" id="PTHR46766:SF1">
    <property type="entry name" value="GLUTAMINE-RICH PROTEIN 2"/>
    <property type="match status" value="1"/>
</dbReference>
<reference evidence="5 6" key="1">
    <citation type="submission" date="2016-06" db="EMBL/GenBank/DDBJ databases">
        <authorList>
            <person name="Kjaerup R.B."/>
            <person name="Dalgaard T.S."/>
            <person name="Juul-Madsen H.R."/>
        </authorList>
    </citation>
    <scope>NUCLEOTIDE SEQUENCE [LARGE SCALE GENOMIC DNA]</scope>
    <source>
        <strain evidence="5 6">1276495.2</strain>
    </source>
</reference>
<dbReference type="InterPro" id="IPR000030">
    <property type="entry name" value="PPE_dom"/>
</dbReference>
<dbReference type="RefSeq" id="WP_065139874.1">
    <property type="nucleotide sequence ID" value="NZ_LZLM01000061.1"/>
</dbReference>
<protein>
    <recommendedName>
        <fullName evidence="7">PPE family domain-containing protein</fullName>
    </recommendedName>
</protein>